<reference evidence="2" key="1">
    <citation type="submission" date="2021-03" db="EMBL/GenBank/DDBJ databases">
        <title>Comparative genomics and phylogenomic investigation of the class Geoglossomycetes provide insights into ecological specialization and systematics.</title>
        <authorList>
            <person name="Melie T."/>
            <person name="Pirro S."/>
            <person name="Miller A.N."/>
            <person name="Quandt A."/>
        </authorList>
    </citation>
    <scope>NUCLEOTIDE SEQUENCE</scope>
    <source>
        <strain evidence="2">CAQ_001_2017</strain>
    </source>
</reference>
<protein>
    <submittedName>
        <fullName evidence="2">Uncharacterized protein</fullName>
    </submittedName>
</protein>
<evidence type="ECO:0000313" key="3">
    <source>
        <dbReference type="Proteomes" id="UP000750711"/>
    </source>
</evidence>
<feature type="region of interest" description="Disordered" evidence="1">
    <location>
        <begin position="503"/>
        <end position="529"/>
    </location>
</feature>
<dbReference type="AlphaFoldDB" id="A0A9P8L8M9"/>
<feature type="compositionally biased region" description="Basic residues" evidence="1">
    <location>
        <begin position="1"/>
        <end position="13"/>
    </location>
</feature>
<gene>
    <name evidence="2" type="ORF">GP486_005751</name>
</gene>
<name>A0A9P8L8M9_9PEZI</name>
<feature type="compositionally biased region" description="Polar residues" evidence="1">
    <location>
        <begin position="14"/>
        <end position="24"/>
    </location>
</feature>
<feature type="region of interest" description="Disordered" evidence="1">
    <location>
        <begin position="116"/>
        <end position="172"/>
    </location>
</feature>
<evidence type="ECO:0000313" key="2">
    <source>
        <dbReference type="EMBL" id="KAH0556324.1"/>
    </source>
</evidence>
<feature type="compositionally biased region" description="Low complexity" evidence="1">
    <location>
        <begin position="514"/>
        <end position="525"/>
    </location>
</feature>
<feature type="compositionally biased region" description="Basic and acidic residues" evidence="1">
    <location>
        <begin position="152"/>
        <end position="162"/>
    </location>
</feature>
<feature type="region of interest" description="Disordered" evidence="1">
    <location>
        <begin position="1"/>
        <end position="102"/>
    </location>
</feature>
<feature type="region of interest" description="Disordered" evidence="1">
    <location>
        <begin position="205"/>
        <end position="228"/>
    </location>
</feature>
<organism evidence="2 3">
    <name type="scientific">Trichoglossum hirsutum</name>
    <dbReference type="NCBI Taxonomy" id="265104"/>
    <lineage>
        <taxon>Eukaryota</taxon>
        <taxon>Fungi</taxon>
        <taxon>Dikarya</taxon>
        <taxon>Ascomycota</taxon>
        <taxon>Pezizomycotina</taxon>
        <taxon>Geoglossomycetes</taxon>
        <taxon>Geoglossales</taxon>
        <taxon>Geoglossaceae</taxon>
        <taxon>Trichoglossum</taxon>
    </lineage>
</organism>
<sequence>METSSRKRAHTKHSVNGDSDSASSVKRRRNTVNSQQKVQVPQGGEFNTYGDVLAQAGGEENSIGENSISGSDISFGGEQLETGSDSGSPVLSPEQTDVTRTVPRVNWNAGAKSKIRTTLGTGKGTRLKPSQLEAQTSPSRLMQPDHPMSGAKENEPSQELKVEGSNPISSSADPELCVLSNTSREQGVAVAKRLENTYVQGLTASMVSSGDDSKRSSTPPPRLEGTASNFEVPMTAREGDEMETKIQNKLAGSRDLSSPRPWLSSDAYTIICRFVHRLPNEHERCKRISRQELYKCKHLNFESEDFKALPQEVQDGSLEKLRAHLFSFDLDLPQRRDEPELEQLVAAKYTGDSICHDPEDQAEAVFLRHLDEQTLADPERRKAIHETETAFTKCIIEAYQYDHLMCTLLTPDERYEKGIGSLQHIHPHRTPQGYREYILGKCNRFLMDLENPGNTGMAKLQRMTKMDYDKIICEYGDPLVQETEDNEDGDAVTLSGRKKSEQLEYGCVHDNPSRRSGSSHAESSSNPNLKREIHEVEVSYWRDQISREQYNERRWKLYTADEVKEKALEWPRRRVYSPAGYRDRELDYPASCTEPCCMEQGDLNDVLLKFGLDIEGAEEEAAAKERFRERIETEFPDVETRQAEYRRWEKIREVEADFHHNRISRGEYNERRCSLYTNSEMEERKIEWPRCQSPAGRREDFFEVRDEPSYEARMEFHFPYPLEYEDISDEVQLCELCASLIEQRKAEDSESEKARAAEAKAKRDTARANKALGRKLLEVDKAKKKKKKKKDNLQAMHGDAQTAKGTASDKKGIKGPLAGRPQIPSLPNPTEASGPGVELVESPKNSPASQNARVAADKQHGLFDGNSKGSKSEGKVSEAGMNSAKPQHTDKSEPIPEYKPATIWKSKMDFEASLSSKRSPPELHMVPPQPMTISDLLAPEKQLQSRYFAIEQTSCGISGNENDLARCLVCVGQGHTADNCPELTTLNLKNFSDRLLPALPVVVALAEAIRNGEMTENLQAALFAFTFRTAIMLVPPLVNLGHPHKVTTALL</sequence>
<comment type="caution">
    <text evidence="2">The sequence shown here is derived from an EMBL/GenBank/DDBJ whole genome shotgun (WGS) entry which is preliminary data.</text>
</comment>
<feature type="compositionally biased region" description="Polar residues" evidence="1">
    <location>
        <begin position="843"/>
        <end position="852"/>
    </location>
</feature>
<keyword evidence="3" id="KW-1185">Reference proteome</keyword>
<feature type="compositionally biased region" description="Basic and acidic residues" evidence="1">
    <location>
        <begin position="745"/>
        <end position="767"/>
    </location>
</feature>
<proteinExistence type="predicted"/>
<evidence type="ECO:0000256" key="1">
    <source>
        <dbReference type="SAM" id="MobiDB-lite"/>
    </source>
</evidence>
<accession>A0A9P8L8M9</accession>
<dbReference type="Proteomes" id="UP000750711">
    <property type="component" value="Unassembled WGS sequence"/>
</dbReference>
<feature type="region of interest" description="Disordered" evidence="1">
    <location>
        <begin position="745"/>
        <end position="897"/>
    </location>
</feature>
<feature type="compositionally biased region" description="Basic and acidic residues" evidence="1">
    <location>
        <begin position="887"/>
        <end position="896"/>
    </location>
</feature>
<dbReference type="EMBL" id="JAGHQM010001139">
    <property type="protein sequence ID" value="KAH0556324.1"/>
    <property type="molecule type" value="Genomic_DNA"/>
</dbReference>
<feature type="compositionally biased region" description="Polar residues" evidence="1">
    <location>
        <begin position="63"/>
        <end position="72"/>
    </location>
</feature>
<feature type="compositionally biased region" description="Polar residues" evidence="1">
    <location>
        <begin position="81"/>
        <end position="99"/>
    </location>
</feature>